<dbReference type="SUPFAM" id="SSF161266">
    <property type="entry name" value="Gam-like"/>
    <property type="match status" value="1"/>
</dbReference>
<keyword evidence="2" id="KW-1185">Reference proteome</keyword>
<organism evidence="1 2">
    <name type="scientific">Vitreoscilla stercoraria</name>
    <dbReference type="NCBI Taxonomy" id="61"/>
    <lineage>
        <taxon>Bacteria</taxon>
        <taxon>Pseudomonadati</taxon>
        <taxon>Pseudomonadota</taxon>
        <taxon>Betaproteobacteria</taxon>
        <taxon>Neisseriales</taxon>
        <taxon>Neisseriaceae</taxon>
        <taxon>Vitreoscilla</taxon>
    </lineage>
</organism>
<reference evidence="1" key="2">
    <citation type="journal article" date="2022" name="Res Sq">
        <title>Evolution of multicellular longitudinally dividing oral cavity symbionts (Neisseriaceae).</title>
        <authorList>
            <person name="Nyongesa S."/>
            <person name="Weber P."/>
            <person name="Bernet E."/>
            <person name="Pullido F."/>
            <person name="Nieckarz M."/>
            <person name="Delaby M."/>
            <person name="Nieves C."/>
            <person name="Viehboeck T."/>
            <person name="Krause N."/>
            <person name="Rivera-Millot A."/>
            <person name="Nakamura A."/>
            <person name="Vischer N."/>
            <person name="VanNieuwenhze M."/>
            <person name="Brun Y."/>
            <person name="Cava F."/>
            <person name="Bulgheresi S."/>
            <person name="Veyrier F."/>
        </authorList>
    </citation>
    <scope>NUCLEOTIDE SEQUENCE</scope>
    <source>
        <strain evidence="1">SAG 1488-6</strain>
    </source>
</reference>
<protein>
    <submittedName>
        <fullName evidence="1">Host-nuclease inhibitor Gam family protein</fullName>
    </submittedName>
</protein>
<dbReference type="RefSeq" id="WP_019957764.1">
    <property type="nucleotide sequence ID" value="NZ_CP091512.1"/>
</dbReference>
<evidence type="ECO:0000313" key="2">
    <source>
        <dbReference type="Proteomes" id="UP000832034"/>
    </source>
</evidence>
<sequence>MQAQSTNTLTNKADFEAAFAELINAEKQLANLSSKTTAKQLALQEKHQQATAPIAQHIASLRSQIAMYASHHRDELTNGGKSKSIAMVNGAIKWRKTPSSVKVTGDLDTIMDDLKKRRLSRFLRTKTELNKTAIMAEAEALQKRPIAGIEIVQGSEVMAIDTEVKA</sequence>
<reference evidence="1" key="1">
    <citation type="submission" date="2021-12" db="EMBL/GenBank/DDBJ databases">
        <authorList>
            <person name="Veyrier F.J."/>
        </authorList>
    </citation>
    <scope>NUCLEOTIDE SEQUENCE</scope>
    <source>
        <strain evidence="1">SAG 1488-6</strain>
    </source>
</reference>
<dbReference type="EMBL" id="CP091512">
    <property type="protein sequence ID" value="UOO93558.1"/>
    <property type="molecule type" value="Genomic_DNA"/>
</dbReference>
<name>A0ABY4EFR1_VITST</name>
<evidence type="ECO:0000313" key="1">
    <source>
        <dbReference type="EMBL" id="UOO93558.1"/>
    </source>
</evidence>
<dbReference type="Pfam" id="PF07352">
    <property type="entry name" value="Phage_Mu_Gam"/>
    <property type="match status" value="1"/>
</dbReference>
<proteinExistence type="predicted"/>
<dbReference type="Proteomes" id="UP000832034">
    <property type="component" value="Chromosome"/>
</dbReference>
<accession>A0ABY4EFR1</accession>
<dbReference type="Gene3D" id="1.20.5.170">
    <property type="match status" value="1"/>
</dbReference>
<dbReference type="InterPro" id="IPR009951">
    <property type="entry name" value="Host-nuc_inhib_Gam"/>
</dbReference>
<gene>
    <name evidence="1" type="ORF">LVJ81_05915</name>
</gene>